<accession>A0A445CYT8</accession>
<dbReference type="AlphaFoldDB" id="A0A445CYT8"/>
<proteinExistence type="predicted"/>
<evidence type="ECO:0000313" key="2">
    <source>
        <dbReference type="EMBL" id="RYR56075.1"/>
    </source>
</evidence>
<evidence type="ECO:0000256" key="1">
    <source>
        <dbReference type="SAM" id="MobiDB-lite"/>
    </source>
</evidence>
<protein>
    <submittedName>
        <fullName evidence="2">Uncharacterized protein</fullName>
    </submittedName>
</protein>
<feature type="region of interest" description="Disordered" evidence="1">
    <location>
        <begin position="37"/>
        <end position="60"/>
    </location>
</feature>
<sequence length="73" mass="8926">MRHKQLQNRNPRISYRLWQWPNSEMELRRPLRRLEPLHQTSPTNPLLPEPKHQGVPLPRRRHRTLLSLLAARR</sequence>
<dbReference type="EMBL" id="SDMP01000005">
    <property type="protein sequence ID" value="RYR56075.1"/>
    <property type="molecule type" value="Genomic_DNA"/>
</dbReference>
<dbReference type="Proteomes" id="UP000289738">
    <property type="component" value="Chromosome A05"/>
</dbReference>
<organism evidence="2 3">
    <name type="scientific">Arachis hypogaea</name>
    <name type="common">Peanut</name>
    <dbReference type="NCBI Taxonomy" id="3818"/>
    <lineage>
        <taxon>Eukaryota</taxon>
        <taxon>Viridiplantae</taxon>
        <taxon>Streptophyta</taxon>
        <taxon>Embryophyta</taxon>
        <taxon>Tracheophyta</taxon>
        <taxon>Spermatophyta</taxon>
        <taxon>Magnoliopsida</taxon>
        <taxon>eudicotyledons</taxon>
        <taxon>Gunneridae</taxon>
        <taxon>Pentapetalae</taxon>
        <taxon>rosids</taxon>
        <taxon>fabids</taxon>
        <taxon>Fabales</taxon>
        <taxon>Fabaceae</taxon>
        <taxon>Papilionoideae</taxon>
        <taxon>50 kb inversion clade</taxon>
        <taxon>dalbergioids sensu lato</taxon>
        <taxon>Dalbergieae</taxon>
        <taxon>Pterocarpus clade</taxon>
        <taxon>Arachis</taxon>
    </lineage>
</organism>
<name>A0A445CYT8_ARAHY</name>
<comment type="caution">
    <text evidence="2">The sequence shown here is derived from an EMBL/GenBank/DDBJ whole genome shotgun (WGS) entry which is preliminary data.</text>
</comment>
<gene>
    <name evidence="2" type="ORF">Ahy_A05g021884</name>
</gene>
<keyword evidence="3" id="KW-1185">Reference proteome</keyword>
<reference evidence="2 3" key="1">
    <citation type="submission" date="2019-01" db="EMBL/GenBank/DDBJ databases">
        <title>Sequencing of cultivated peanut Arachis hypogaea provides insights into genome evolution and oil improvement.</title>
        <authorList>
            <person name="Chen X."/>
        </authorList>
    </citation>
    <scope>NUCLEOTIDE SEQUENCE [LARGE SCALE GENOMIC DNA]</scope>
    <source>
        <strain evidence="3">cv. Fuhuasheng</strain>
        <tissue evidence="2">Leaves</tissue>
    </source>
</reference>
<evidence type="ECO:0000313" key="3">
    <source>
        <dbReference type="Proteomes" id="UP000289738"/>
    </source>
</evidence>